<evidence type="ECO:0000256" key="7">
    <source>
        <dbReference type="ARBA" id="ARBA00023306"/>
    </source>
</evidence>
<dbReference type="GO" id="GO:0005634">
    <property type="term" value="C:nucleus"/>
    <property type="evidence" value="ECO:0007669"/>
    <property type="project" value="UniProtKB-SubCell"/>
</dbReference>
<keyword evidence="3" id="KW-0547">Nucleotide-binding</keyword>
<feature type="compositionally biased region" description="Pro residues" evidence="8">
    <location>
        <begin position="9"/>
        <end position="19"/>
    </location>
</feature>
<dbReference type="FunFam" id="1.10.8.60:FF:000116">
    <property type="entry name" value="p-loop containing nucleoside triphosphate hydrolase superfamily protein"/>
    <property type="match status" value="1"/>
</dbReference>
<dbReference type="Gene3D" id="1.10.8.60">
    <property type="match status" value="1"/>
</dbReference>
<feature type="compositionally biased region" description="Basic and acidic residues" evidence="8">
    <location>
        <begin position="796"/>
        <end position="809"/>
    </location>
</feature>
<dbReference type="InterPro" id="IPR003959">
    <property type="entry name" value="ATPase_AAA_core"/>
</dbReference>
<evidence type="ECO:0000313" key="11">
    <source>
        <dbReference type="Proteomes" id="UP000604825"/>
    </source>
</evidence>
<evidence type="ECO:0000256" key="8">
    <source>
        <dbReference type="SAM" id="MobiDB-lite"/>
    </source>
</evidence>
<dbReference type="GO" id="GO:0016887">
    <property type="term" value="F:ATP hydrolysis activity"/>
    <property type="evidence" value="ECO:0007669"/>
    <property type="project" value="InterPro"/>
</dbReference>
<dbReference type="SUPFAM" id="SSF52540">
    <property type="entry name" value="P-loop containing nucleoside triphosphate hydrolases"/>
    <property type="match status" value="1"/>
</dbReference>
<feature type="compositionally biased region" description="Basic and acidic residues" evidence="8">
    <location>
        <begin position="97"/>
        <end position="122"/>
    </location>
</feature>
<keyword evidence="4" id="KW-0227">DNA damage</keyword>
<evidence type="ECO:0000259" key="9">
    <source>
        <dbReference type="Pfam" id="PF00004"/>
    </source>
</evidence>
<feature type="compositionally biased region" description="Basic residues" evidence="8">
    <location>
        <begin position="780"/>
        <end position="795"/>
    </location>
</feature>
<dbReference type="GO" id="GO:0000077">
    <property type="term" value="P:DNA damage checkpoint signaling"/>
    <property type="evidence" value="ECO:0007669"/>
    <property type="project" value="TreeGrafter"/>
</dbReference>
<dbReference type="Gene3D" id="3.40.50.300">
    <property type="entry name" value="P-loop containing nucleotide triphosphate hydrolases"/>
    <property type="match status" value="1"/>
</dbReference>
<dbReference type="GO" id="GO:0003682">
    <property type="term" value="F:chromatin binding"/>
    <property type="evidence" value="ECO:0007669"/>
    <property type="project" value="TreeGrafter"/>
</dbReference>
<dbReference type="EMBL" id="CAJGYO010000001">
    <property type="protein sequence ID" value="CAD6202998.1"/>
    <property type="molecule type" value="Genomic_DNA"/>
</dbReference>
<dbReference type="GO" id="GO:0005524">
    <property type="term" value="F:ATP binding"/>
    <property type="evidence" value="ECO:0007669"/>
    <property type="project" value="UniProtKB-KW"/>
</dbReference>
<evidence type="ECO:0000256" key="6">
    <source>
        <dbReference type="ARBA" id="ARBA00023242"/>
    </source>
</evidence>
<evidence type="ECO:0000256" key="2">
    <source>
        <dbReference type="ARBA" id="ARBA00006168"/>
    </source>
</evidence>
<dbReference type="PANTHER" id="PTHR12172:SF1">
    <property type="entry name" value="P-LOOP CONTAINING NUCLEOSIDE TRIPHOSPHATE HYDROLASES SUPERFAMILY PROTEIN"/>
    <property type="match status" value="1"/>
</dbReference>
<name>A0A811MDQ5_9POAL</name>
<dbReference type="InterPro" id="IPR004582">
    <property type="entry name" value="Checkpoint_prot_Rad17_Rad24"/>
</dbReference>
<evidence type="ECO:0000256" key="4">
    <source>
        <dbReference type="ARBA" id="ARBA00022763"/>
    </source>
</evidence>
<feature type="compositionally biased region" description="Basic and acidic residues" evidence="8">
    <location>
        <begin position="79"/>
        <end position="89"/>
    </location>
</feature>
<gene>
    <name evidence="10" type="ORF">NCGR_LOCUS1234</name>
</gene>
<sequence>MGGSADPEAPSPSPSPAKPSPSSADGKQLRRCVQSKLSWGLVKPAGGGREGGGKGGGAGEAGRADADAVPPVPAAEEEAATKVREEPEKGKKKREPRKSENGKKPSSNKEKHGQDPASKDEVILVDESPQKKQCKGRKQDATPKVPNASRKRCKTLESPDGPGSCQQLHISQIEAGSPVAAPVIIDIDLMSTPSKAGHANPVNQDISPLKVDLRSEAKMAAEEIRRLSSGKKMHPFFASRKMNKCANQDQDVINIENVNGLCDSERDPPFYPIHVVYQSEASIPIHWSNWIITDLSSFDADTASLKKSMSFFEGLVKPLTIETNCKRHSNQLAEPILAECTTSGMPFASFTDKQSEHSCPSDAINVENQNLLMPGASCQASLLDLNVEPEVPQNGCQPTYYLWTDKYRPETAAQVCGNSEHVKFLAEWLKGWDEKGHKIGAANGDTNDSSYQDESDSDYSESPSDCENTLLITGPVGCGKSAAVFACAKEQGFNVIEVNTSDMRNGAYVRQKFEEATKSHGLEKWSQEEVINPLRDDSLDPDSGTPDRTEYQHLMSCATRVMIDCDQPKSPVGYYSGLKACDEAPKQVANKTLILFEDVDTVFDEDRGFISTILKMAKTTKWPIILTSNRKDPSLPNLLDQLVLNFKYPSTSELLSHVGMICKSEGVNVTVPQLKHVIDICLGDIRRTVMLLQFWYQGRHQFTERPKECLCGPFSLDLDAVHSTVPKMLPWEFPCKLSETLCMEVDKTILLAEEKKKQKEISDLEGLQLQVTAPLVKGRSAAKTRKAKKSNLKRAHSTERNDISPCKNELDDFHDLPDIPLPSDKQIKRNRHCSLLLSESDDDPADVGTEKHDIFTVTEVGFFPQPSEVPPIHGQGISDQFCSPVESRETFEIADSLQNPPESNMYGSISQVCDTFMSQGVSCVPESSLIVDGTSASISGDEFLSRAVSNDFSAFYDGTYTTSRMVLEDTDCVKNLMAERQKDVEDVVGETSEAYMESFGRNEQASCSTAGFQLMDECSRAESIWLLSGKKTNDSCKVEQVQDTWDRLRSCCLEFSSDTNHNRAASGALKLASEVSDLISESDLMLSRYYPLTKDMLDPSSTPCAEPDDSSWYNNQFEMGSVYAQHALCIFSRNSQKLDGGSVDLSRELLFASTAAVSLGKIICSGFRNDCGSTNISHMKNPTTCISKRRERHVHLCETLSPVVPPKLLQSLRGPAFVDYLSSISQISQLENLRLSENKVINKQRRSRQSRHYLSSGALPFSPEDVVLLAESGCFGGRREKVVEQAPGST</sequence>
<evidence type="ECO:0000256" key="1">
    <source>
        <dbReference type="ARBA" id="ARBA00004123"/>
    </source>
</evidence>
<keyword evidence="5" id="KW-0067">ATP-binding</keyword>
<comment type="caution">
    <text evidence="10">The sequence shown here is derived from an EMBL/GenBank/DDBJ whole genome shotgun (WGS) entry which is preliminary data.</text>
</comment>
<dbReference type="CDD" id="cd00009">
    <property type="entry name" value="AAA"/>
    <property type="match status" value="1"/>
</dbReference>
<evidence type="ECO:0000256" key="5">
    <source>
        <dbReference type="ARBA" id="ARBA00022840"/>
    </source>
</evidence>
<feature type="region of interest" description="Disordered" evidence="8">
    <location>
        <begin position="1"/>
        <end position="165"/>
    </location>
</feature>
<comment type="subcellular location">
    <subcellularLocation>
        <location evidence="1">Nucleus</location>
    </subcellularLocation>
</comment>
<evidence type="ECO:0000256" key="3">
    <source>
        <dbReference type="ARBA" id="ARBA00022741"/>
    </source>
</evidence>
<dbReference type="Pfam" id="PF00004">
    <property type="entry name" value="AAA"/>
    <property type="match status" value="1"/>
</dbReference>
<reference evidence="10" key="1">
    <citation type="submission" date="2020-10" db="EMBL/GenBank/DDBJ databases">
        <authorList>
            <person name="Han B."/>
            <person name="Lu T."/>
            <person name="Zhao Q."/>
            <person name="Huang X."/>
            <person name="Zhao Y."/>
        </authorList>
    </citation>
    <scope>NUCLEOTIDE SEQUENCE</scope>
</reference>
<dbReference type="OrthoDB" id="9996895at2759"/>
<keyword evidence="6" id="KW-0539">Nucleus</keyword>
<keyword evidence="7" id="KW-0131">Cell cycle</keyword>
<dbReference type="GO" id="GO:0033314">
    <property type="term" value="P:mitotic DNA replication checkpoint signaling"/>
    <property type="evidence" value="ECO:0007669"/>
    <property type="project" value="TreeGrafter"/>
</dbReference>
<evidence type="ECO:0000313" key="10">
    <source>
        <dbReference type="EMBL" id="CAD6202998.1"/>
    </source>
</evidence>
<accession>A0A811MDQ5</accession>
<feature type="compositionally biased region" description="Gly residues" evidence="8">
    <location>
        <begin position="45"/>
        <end position="60"/>
    </location>
</feature>
<dbReference type="GO" id="GO:0003689">
    <property type="term" value="F:DNA clamp loader activity"/>
    <property type="evidence" value="ECO:0007669"/>
    <property type="project" value="TreeGrafter"/>
</dbReference>
<dbReference type="GO" id="GO:0006281">
    <property type="term" value="P:DNA repair"/>
    <property type="evidence" value="ECO:0007669"/>
    <property type="project" value="InterPro"/>
</dbReference>
<dbReference type="Proteomes" id="UP000604825">
    <property type="component" value="Unassembled WGS sequence"/>
</dbReference>
<proteinExistence type="inferred from homology"/>
<dbReference type="InterPro" id="IPR027417">
    <property type="entry name" value="P-loop_NTPase"/>
</dbReference>
<feature type="domain" description="ATPase AAA-type core" evidence="9">
    <location>
        <begin position="470"/>
        <end position="518"/>
    </location>
</feature>
<dbReference type="PANTHER" id="PTHR12172">
    <property type="entry name" value="CELL CYCLE CHECKPOINT PROTEIN RAD17"/>
    <property type="match status" value="1"/>
</dbReference>
<feature type="region of interest" description="Disordered" evidence="8">
    <location>
        <begin position="439"/>
        <end position="464"/>
    </location>
</feature>
<protein>
    <recommendedName>
        <fullName evidence="9">ATPase AAA-type core domain-containing protein</fullName>
    </recommendedName>
</protein>
<organism evidence="10 11">
    <name type="scientific">Miscanthus lutarioriparius</name>
    <dbReference type="NCBI Taxonomy" id="422564"/>
    <lineage>
        <taxon>Eukaryota</taxon>
        <taxon>Viridiplantae</taxon>
        <taxon>Streptophyta</taxon>
        <taxon>Embryophyta</taxon>
        <taxon>Tracheophyta</taxon>
        <taxon>Spermatophyta</taxon>
        <taxon>Magnoliopsida</taxon>
        <taxon>Liliopsida</taxon>
        <taxon>Poales</taxon>
        <taxon>Poaceae</taxon>
        <taxon>PACMAD clade</taxon>
        <taxon>Panicoideae</taxon>
        <taxon>Andropogonodae</taxon>
        <taxon>Andropogoneae</taxon>
        <taxon>Saccharinae</taxon>
        <taxon>Miscanthus</taxon>
    </lineage>
</organism>
<comment type="similarity">
    <text evidence="2">Belongs to the rad17/RAD24 family.</text>
</comment>
<feature type="region of interest" description="Disordered" evidence="8">
    <location>
        <begin position="780"/>
        <end position="809"/>
    </location>
</feature>
<keyword evidence="11" id="KW-1185">Reference proteome</keyword>